<sequence length="176" mass="20015">MADERTDKGWLEKVKDTLKHSFGQDPHNPSGPMQSGYETHTVKTSAGFGGSKRSGLTGHSDRTSPFAAKYQFDHEDTMDEGRGEHRRPHWQDDASKSDLERQEEKMREKVAELYDVLKDKAASARDAVMETASDVKDSLKERAKVVKDKVDDVDKRHVETESEMSEEQDARQKYPC</sequence>
<feature type="region of interest" description="Disordered" evidence="1">
    <location>
        <begin position="1"/>
        <end position="106"/>
    </location>
</feature>
<name>A0A024TWP2_9STRA</name>
<reference evidence="2" key="1">
    <citation type="submission" date="2013-12" db="EMBL/GenBank/DDBJ databases">
        <title>The Genome Sequence of Aphanomyces invadans NJM9701.</title>
        <authorList>
            <consortium name="The Broad Institute Genomics Platform"/>
            <person name="Russ C."/>
            <person name="Tyler B."/>
            <person name="van West P."/>
            <person name="Dieguez-Uribeondo J."/>
            <person name="Young S.K."/>
            <person name="Zeng Q."/>
            <person name="Gargeya S."/>
            <person name="Fitzgerald M."/>
            <person name="Abouelleil A."/>
            <person name="Alvarado L."/>
            <person name="Chapman S.B."/>
            <person name="Gainer-Dewar J."/>
            <person name="Goldberg J."/>
            <person name="Griggs A."/>
            <person name="Gujja S."/>
            <person name="Hansen M."/>
            <person name="Howarth C."/>
            <person name="Imamovic A."/>
            <person name="Ireland A."/>
            <person name="Larimer J."/>
            <person name="McCowan C."/>
            <person name="Murphy C."/>
            <person name="Pearson M."/>
            <person name="Poon T.W."/>
            <person name="Priest M."/>
            <person name="Roberts A."/>
            <person name="Saif S."/>
            <person name="Shea T."/>
            <person name="Sykes S."/>
            <person name="Wortman J."/>
            <person name="Nusbaum C."/>
            <person name="Birren B."/>
        </authorList>
    </citation>
    <scope>NUCLEOTIDE SEQUENCE [LARGE SCALE GENOMIC DNA]</scope>
    <source>
        <strain evidence="2">NJM9701</strain>
    </source>
</reference>
<feature type="region of interest" description="Disordered" evidence="1">
    <location>
        <begin position="146"/>
        <end position="176"/>
    </location>
</feature>
<dbReference type="RefSeq" id="XP_008873343.1">
    <property type="nucleotide sequence ID" value="XM_008875121.1"/>
</dbReference>
<evidence type="ECO:0000313" key="2">
    <source>
        <dbReference type="EMBL" id="ETV97782.1"/>
    </source>
</evidence>
<protein>
    <submittedName>
        <fullName evidence="2">Uncharacterized protein</fullName>
    </submittedName>
</protein>
<organism evidence="2">
    <name type="scientific">Aphanomyces invadans</name>
    <dbReference type="NCBI Taxonomy" id="157072"/>
    <lineage>
        <taxon>Eukaryota</taxon>
        <taxon>Sar</taxon>
        <taxon>Stramenopiles</taxon>
        <taxon>Oomycota</taxon>
        <taxon>Saprolegniomycetes</taxon>
        <taxon>Saprolegniales</taxon>
        <taxon>Verrucalvaceae</taxon>
        <taxon>Aphanomyces</taxon>
    </lineage>
</organism>
<dbReference type="AlphaFoldDB" id="A0A024TWP2"/>
<gene>
    <name evidence="2" type="ORF">H310_09134</name>
</gene>
<proteinExistence type="predicted"/>
<dbReference type="EMBL" id="KI913971">
    <property type="protein sequence ID" value="ETV97782.1"/>
    <property type="molecule type" value="Genomic_DNA"/>
</dbReference>
<dbReference type="VEuPathDB" id="FungiDB:H310_09134"/>
<feature type="compositionally biased region" description="Basic and acidic residues" evidence="1">
    <location>
        <begin position="1"/>
        <end position="19"/>
    </location>
</feature>
<dbReference type="GeneID" id="20086184"/>
<feature type="compositionally biased region" description="Basic and acidic residues" evidence="1">
    <location>
        <begin position="71"/>
        <end position="106"/>
    </location>
</feature>
<accession>A0A024TWP2</accession>
<dbReference type="OrthoDB" id="10466063at2759"/>
<feature type="compositionally biased region" description="Polar residues" evidence="1">
    <location>
        <begin position="31"/>
        <end position="44"/>
    </location>
</feature>
<evidence type="ECO:0000256" key="1">
    <source>
        <dbReference type="SAM" id="MobiDB-lite"/>
    </source>
</evidence>
<dbReference type="Gene3D" id="6.10.140.1430">
    <property type="match status" value="1"/>
</dbReference>
<feature type="compositionally biased region" description="Basic and acidic residues" evidence="1">
    <location>
        <begin position="146"/>
        <end position="160"/>
    </location>
</feature>